<dbReference type="GO" id="GO:0022904">
    <property type="term" value="P:respiratory electron transport chain"/>
    <property type="evidence" value="ECO:0007669"/>
    <property type="project" value="InterPro"/>
</dbReference>
<evidence type="ECO:0000256" key="7">
    <source>
        <dbReference type="ARBA" id="ARBA00022617"/>
    </source>
</evidence>
<feature type="region of interest" description="Disordered" evidence="18">
    <location>
        <begin position="1"/>
        <end position="24"/>
    </location>
</feature>
<comment type="catalytic activity">
    <reaction evidence="16">
        <text>a quinol + 2 Fe(III)-[cytochrome c](out) = a quinone + 2 Fe(II)-[cytochrome c](out) + 2 H(+)(out)</text>
        <dbReference type="Rhea" id="RHEA:11484"/>
        <dbReference type="Rhea" id="RHEA-COMP:10350"/>
        <dbReference type="Rhea" id="RHEA-COMP:14399"/>
        <dbReference type="ChEBI" id="CHEBI:15378"/>
        <dbReference type="ChEBI" id="CHEBI:24646"/>
        <dbReference type="ChEBI" id="CHEBI:29033"/>
        <dbReference type="ChEBI" id="CHEBI:29034"/>
        <dbReference type="ChEBI" id="CHEBI:132124"/>
        <dbReference type="EC" id="7.1.1.8"/>
    </reaction>
</comment>
<dbReference type="GO" id="GO:0016491">
    <property type="term" value="F:oxidoreductase activity"/>
    <property type="evidence" value="ECO:0007669"/>
    <property type="project" value="InterPro"/>
</dbReference>
<feature type="transmembrane region" description="Helical" evidence="19">
    <location>
        <begin position="55"/>
        <end position="79"/>
    </location>
</feature>
<evidence type="ECO:0000256" key="8">
    <source>
        <dbReference type="ARBA" id="ARBA00022660"/>
    </source>
</evidence>
<keyword evidence="5" id="KW-0813">Transport</keyword>
<reference evidence="21" key="2">
    <citation type="submission" date="2020-09" db="EMBL/GenBank/DDBJ databases">
        <authorList>
            <person name="Sun Q."/>
            <person name="Ohkuma M."/>
        </authorList>
    </citation>
    <scope>NUCLEOTIDE SEQUENCE</scope>
    <source>
        <strain evidence="21">JCM 4815</strain>
    </source>
</reference>
<dbReference type="GO" id="GO:0008121">
    <property type="term" value="F:quinol-cytochrome-c reductase activity"/>
    <property type="evidence" value="ECO:0007669"/>
    <property type="project" value="UniProtKB-EC"/>
</dbReference>
<evidence type="ECO:0000256" key="19">
    <source>
        <dbReference type="SAM" id="Phobius"/>
    </source>
</evidence>
<dbReference type="EC" id="7.1.1.8" evidence="3"/>
<feature type="transmembrane region" description="Helical" evidence="19">
    <location>
        <begin position="386"/>
        <end position="404"/>
    </location>
</feature>
<keyword evidence="7" id="KW-0349">Heme</keyword>
<keyword evidence="11" id="KW-1278">Translocase</keyword>
<feature type="transmembrane region" description="Helical" evidence="19">
    <location>
        <begin position="341"/>
        <end position="365"/>
    </location>
</feature>
<gene>
    <name evidence="21" type="primary">qcrB</name>
    <name evidence="21" type="ORF">GCM10010365_59700</name>
</gene>
<feature type="transmembrane region" description="Helical" evidence="19">
    <location>
        <begin position="267"/>
        <end position="295"/>
    </location>
</feature>
<dbReference type="InterPro" id="IPR005797">
    <property type="entry name" value="Cyt_b/b6_N"/>
</dbReference>
<dbReference type="EMBL" id="BMVW01000015">
    <property type="protein sequence ID" value="GGZ31166.1"/>
    <property type="molecule type" value="Genomic_DNA"/>
</dbReference>
<keyword evidence="14" id="KW-0408">Iron</keyword>
<dbReference type="RefSeq" id="WP_189864469.1">
    <property type="nucleotide sequence ID" value="NZ_BMVW01000015.1"/>
</dbReference>
<feature type="transmembrane region" description="Helical" evidence="19">
    <location>
        <begin position="222"/>
        <end position="246"/>
    </location>
</feature>
<comment type="caution">
    <text evidence="21">The sequence shown here is derived from an EMBL/GenBank/DDBJ whole genome shotgun (WGS) entry which is preliminary data.</text>
</comment>
<evidence type="ECO:0000313" key="22">
    <source>
        <dbReference type="Proteomes" id="UP000622166"/>
    </source>
</evidence>
<evidence type="ECO:0000256" key="15">
    <source>
        <dbReference type="ARBA" id="ARBA00023136"/>
    </source>
</evidence>
<feature type="compositionally biased region" description="Basic and acidic residues" evidence="18">
    <location>
        <begin position="537"/>
        <end position="550"/>
    </location>
</feature>
<feature type="transmembrane region" description="Helical" evidence="19">
    <location>
        <begin position="424"/>
        <end position="441"/>
    </location>
</feature>
<feature type="transmembrane region" description="Helical" evidence="19">
    <location>
        <begin position="188"/>
        <end position="210"/>
    </location>
</feature>
<evidence type="ECO:0000256" key="13">
    <source>
        <dbReference type="ARBA" id="ARBA00022989"/>
    </source>
</evidence>
<dbReference type="AlphaFoldDB" id="A0A918Q303"/>
<protein>
    <recommendedName>
        <fullName evidence="4">Cytochrome bc1 complex cytochrome b subunit</fullName>
        <ecNumber evidence="3">7.1.1.8</ecNumber>
    </recommendedName>
    <alternativeName>
        <fullName evidence="17">Cytochrome bc1 reductase complex subunit QcrB</fullName>
    </alternativeName>
</protein>
<evidence type="ECO:0000256" key="17">
    <source>
        <dbReference type="ARBA" id="ARBA00029568"/>
    </source>
</evidence>
<keyword evidence="10" id="KW-0479">Metal-binding</keyword>
<keyword evidence="12" id="KW-0249">Electron transport</keyword>
<keyword evidence="6" id="KW-1003">Cell membrane</keyword>
<dbReference type="Proteomes" id="UP000622166">
    <property type="component" value="Unassembled WGS sequence"/>
</dbReference>
<evidence type="ECO:0000256" key="3">
    <source>
        <dbReference type="ARBA" id="ARBA00012951"/>
    </source>
</evidence>
<name>A0A918Q303_9ACTN</name>
<evidence type="ECO:0000256" key="6">
    <source>
        <dbReference type="ARBA" id="ARBA00022475"/>
    </source>
</evidence>
<dbReference type="Pfam" id="PF13631">
    <property type="entry name" value="Cytochrom_B_N_2"/>
    <property type="match status" value="1"/>
</dbReference>
<feature type="transmembrane region" description="Helical" evidence="19">
    <location>
        <begin position="125"/>
        <end position="144"/>
    </location>
</feature>
<evidence type="ECO:0000256" key="9">
    <source>
        <dbReference type="ARBA" id="ARBA00022692"/>
    </source>
</evidence>
<feature type="domain" description="Cytochrome b/b6 N-terminal region profile" evidence="20">
    <location>
        <begin position="27"/>
        <end position="253"/>
    </location>
</feature>
<dbReference type="FunFam" id="1.20.810.10:FF:000007">
    <property type="entry name" value="Ubiquinol-cytochrome C reductase B subunit"/>
    <property type="match status" value="1"/>
</dbReference>
<dbReference type="GO" id="GO:0046872">
    <property type="term" value="F:metal ion binding"/>
    <property type="evidence" value="ECO:0007669"/>
    <property type="project" value="UniProtKB-KW"/>
</dbReference>
<evidence type="ECO:0000256" key="14">
    <source>
        <dbReference type="ARBA" id="ARBA00023004"/>
    </source>
</evidence>
<evidence type="ECO:0000256" key="12">
    <source>
        <dbReference type="ARBA" id="ARBA00022982"/>
    </source>
</evidence>
<dbReference type="InterPro" id="IPR016174">
    <property type="entry name" value="Di-haem_cyt_TM"/>
</dbReference>
<evidence type="ECO:0000259" key="20">
    <source>
        <dbReference type="PROSITE" id="PS51002"/>
    </source>
</evidence>
<keyword evidence="15 19" id="KW-0472">Membrane</keyword>
<evidence type="ECO:0000256" key="4">
    <source>
        <dbReference type="ARBA" id="ARBA00016116"/>
    </source>
</evidence>
<sequence>MDGARSVSGSTGGSGGRAAPPPKGERLAGWADGRLGVYTLAKAHMRKVFPDHWSFMLGEICLYSFIILILTGTYLTLFFEASSVEVAYRGSYEPLNGILMTRAFESVLDISFDVRGGLLIRQIHHWAALVFVAGMIVHMMRVFFTGAFRKPREINWLFGWTLLMLGIITGLTGYSLPDDLLSGTGLRFAHGAILSIPVVGTYLAFFLFGGEFPGDDIIARLYPIHILLLPGIMVALIVAHLILVVYHKHTQYPGPGRNQRSVVGMPLLPVYMAKAGGFFFLVFGVLALIGAVATINPVWAFGPYRPDLVTTGAQPDWYLGFSEGLIRAMPGWEINLFGHTLALGVFIPFMLFPLILLAIAVYPFIEAWITGDRREHHILDRPRNRPVRTGLGVAWLSLYVVALIGGGNDIIALRFHLSINAVTWFVRIGFFVVPVLAYVVTKRICLGLQRRDRDKVLHGLETGTIKRLPHGEYVEVHAPLSQARTFTLTQHEQPEPYDPGPRVDAGGVTRRVKPSQRLRARLSRAMYGPGSQIAKPTPEEYRELTSGDHH</sequence>
<dbReference type="GO" id="GO:0005886">
    <property type="term" value="C:plasma membrane"/>
    <property type="evidence" value="ECO:0007669"/>
    <property type="project" value="UniProtKB-SubCell"/>
</dbReference>
<evidence type="ECO:0000313" key="21">
    <source>
        <dbReference type="EMBL" id="GGZ31166.1"/>
    </source>
</evidence>
<comment type="cofactor">
    <cofactor evidence="1">
        <name>heme</name>
        <dbReference type="ChEBI" id="CHEBI:30413"/>
    </cofactor>
</comment>
<dbReference type="InterPro" id="IPR027387">
    <property type="entry name" value="Cytb/b6-like_sf"/>
</dbReference>
<evidence type="ECO:0000256" key="16">
    <source>
        <dbReference type="ARBA" id="ARBA00029351"/>
    </source>
</evidence>
<dbReference type="SUPFAM" id="SSF81342">
    <property type="entry name" value="Transmembrane di-heme cytochromes"/>
    <property type="match status" value="1"/>
</dbReference>
<dbReference type="PANTHER" id="PTHR19271">
    <property type="entry name" value="CYTOCHROME B"/>
    <property type="match status" value="1"/>
</dbReference>
<evidence type="ECO:0000256" key="11">
    <source>
        <dbReference type="ARBA" id="ARBA00022967"/>
    </source>
</evidence>
<evidence type="ECO:0000256" key="5">
    <source>
        <dbReference type="ARBA" id="ARBA00022448"/>
    </source>
</evidence>
<proteinExistence type="predicted"/>
<evidence type="ECO:0000256" key="18">
    <source>
        <dbReference type="SAM" id="MobiDB-lite"/>
    </source>
</evidence>
<keyword evidence="9 19" id="KW-0812">Transmembrane</keyword>
<evidence type="ECO:0000256" key="1">
    <source>
        <dbReference type="ARBA" id="ARBA00001971"/>
    </source>
</evidence>
<keyword evidence="8" id="KW-0679">Respiratory chain</keyword>
<comment type="subcellular location">
    <subcellularLocation>
        <location evidence="2">Cell membrane</location>
        <topology evidence="2">Multi-pass membrane protein</topology>
    </subcellularLocation>
</comment>
<feature type="region of interest" description="Disordered" evidence="18">
    <location>
        <begin position="524"/>
        <end position="550"/>
    </location>
</feature>
<evidence type="ECO:0000256" key="10">
    <source>
        <dbReference type="ARBA" id="ARBA00022723"/>
    </source>
</evidence>
<keyword evidence="22" id="KW-1185">Reference proteome</keyword>
<dbReference type="Gene3D" id="1.20.810.10">
    <property type="entry name" value="Cytochrome Bc1 Complex, Chain C"/>
    <property type="match status" value="1"/>
</dbReference>
<feature type="transmembrane region" description="Helical" evidence="19">
    <location>
        <begin position="156"/>
        <end position="176"/>
    </location>
</feature>
<keyword evidence="13 19" id="KW-1133">Transmembrane helix</keyword>
<dbReference type="PANTHER" id="PTHR19271:SF16">
    <property type="entry name" value="CYTOCHROME B"/>
    <property type="match status" value="1"/>
</dbReference>
<dbReference type="PROSITE" id="PS51002">
    <property type="entry name" value="CYTB_NTER"/>
    <property type="match status" value="1"/>
</dbReference>
<organism evidence="21 22">
    <name type="scientific">Streptomyces poonensis</name>
    <dbReference type="NCBI Taxonomy" id="68255"/>
    <lineage>
        <taxon>Bacteria</taxon>
        <taxon>Bacillati</taxon>
        <taxon>Actinomycetota</taxon>
        <taxon>Actinomycetes</taxon>
        <taxon>Kitasatosporales</taxon>
        <taxon>Streptomycetaceae</taxon>
        <taxon>Streptomyces</taxon>
    </lineage>
</organism>
<accession>A0A918Q303</accession>
<evidence type="ECO:0000256" key="2">
    <source>
        <dbReference type="ARBA" id="ARBA00004651"/>
    </source>
</evidence>
<reference evidence="21" key="1">
    <citation type="journal article" date="2014" name="Int. J. Syst. Evol. Microbiol.">
        <title>Complete genome sequence of Corynebacterium casei LMG S-19264T (=DSM 44701T), isolated from a smear-ripened cheese.</title>
        <authorList>
            <consortium name="US DOE Joint Genome Institute (JGI-PGF)"/>
            <person name="Walter F."/>
            <person name="Albersmeier A."/>
            <person name="Kalinowski J."/>
            <person name="Ruckert C."/>
        </authorList>
    </citation>
    <scope>NUCLEOTIDE SEQUENCE</scope>
    <source>
        <strain evidence="21">JCM 4815</strain>
    </source>
</reference>